<dbReference type="InterPro" id="IPR009057">
    <property type="entry name" value="Homeodomain-like_sf"/>
</dbReference>
<dbReference type="PANTHER" id="PTHR46621:SF1">
    <property type="entry name" value="SNRNA-ACTIVATING PROTEIN COMPLEX SUBUNIT 4"/>
    <property type="match status" value="1"/>
</dbReference>
<keyword evidence="1" id="KW-0805">Transcription regulation</keyword>
<feature type="region of interest" description="Disordered" evidence="5">
    <location>
        <begin position="1"/>
        <end position="25"/>
    </location>
</feature>
<dbReference type="SMART" id="SM00717">
    <property type="entry name" value="SANT"/>
    <property type="match status" value="2"/>
</dbReference>
<dbReference type="GO" id="GO:0000978">
    <property type="term" value="F:RNA polymerase II cis-regulatory region sequence-specific DNA binding"/>
    <property type="evidence" value="ECO:0007669"/>
    <property type="project" value="TreeGrafter"/>
</dbReference>
<dbReference type="Pfam" id="PF00249">
    <property type="entry name" value="Myb_DNA-binding"/>
    <property type="match status" value="2"/>
</dbReference>
<organism evidence="8 9">
    <name type="scientific">Diacronema lutheri</name>
    <name type="common">Unicellular marine alga</name>
    <name type="synonym">Monochrysis lutheri</name>
    <dbReference type="NCBI Taxonomy" id="2081491"/>
    <lineage>
        <taxon>Eukaryota</taxon>
        <taxon>Haptista</taxon>
        <taxon>Haptophyta</taxon>
        <taxon>Pavlovophyceae</taxon>
        <taxon>Pavlovales</taxon>
        <taxon>Pavlovaceae</taxon>
        <taxon>Diacronema</taxon>
    </lineage>
</organism>
<name>A0A8J5XCV7_DIALT</name>
<sequence length="360" mass="39046">MHAELRSQPSERRKQPSSPVGQQRVVKHRWTPKEDSMLLDAIAVRGPHNWSAIALQIPDRNEKQCRERWVNQLRPDMRKGGWSIQEDAKIIEMFTQVGSSWSEIAKRVPGRTDQAIKNRYNNYLKPKEGRKPLPHAEQLYANAAAVAAASVRLSDHQLPSYSLAHYKGCNEDGNAEDEAATGGGDASRSARDCLTLPTDGCALPLEHPDGASSCMAPTSSRATPSTSAGRASALRGALGGGEVASDACTQRQLGMQVGAANAKTPGRASRRREADARSRPLLETELCRLRAATPALRVEQADLLLTGEAIDEMVYTSTLLTLVASSEDMPDRDRMINRLIGSLAACVHNAAEVSALDGEH</sequence>
<feature type="domain" description="Myb-like" evidence="6">
    <location>
        <begin position="22"/>
        <end position="73"/>
    </location>
</feature>
<dbReference type="PANTHER" id="PTHR46621">
    <property type="entry name" value="SNRNA-ACTIVATING PROTEIN COMPLEX SUBUNIT 4"/>
    <property type="match status" value="1"/>
</dbReference>
<dbReference type="Proteomes" id="UP000751190">
    <property type="component" value="Unassembled WGS sequence"/>
</dbReference>
<dbReference type="PROSITE" id="PS51294">
    <property type="entry name" value="HTH_MYB"/>
    <property type="match status" value="2"/>
</dbReference>
<gene>
    <name evidence="8" type="ORF">KFE25_014033</name>
</gene>
<comment type="caution">
    <text evidence="8">The sequence shown here is derived from an EMBL/GenBank/DDBJ whole genome shotgun (WGS) entry which is preliminary data.</text>
</comment>
<evidence type="ECO:0000259" key="6">
    <source>
        <dbReference type="PROSITE" id="PS50090"/>
    </source>
</evidence>
<keyword evidence="4" id="KW-0539">Nucleus</keyword>
<evidence type="ECO:0000313" key="9">
    <source>
        <dbReference type="Proteomes" id="UP000751190"/>
    </source>
</evidence>
<proteinExistence type="predicted"/>
<dbReference type="GO" id="GO:0042796">
    <property type="term" value="P:snRNA transcription by RNA polymerase III"/>
    <property type="evidence" value="ECO:0007669"/>
    <property type="project" value="TreeGrafter"/>
</dbReference>
<protein>
    <submittedName>
        <fullName evidence="8">Uncharacterized protein</fullName>
    </submittedName>
</protein>
<feature type="compositionally biased region" description="Low complexity" evidence="5">
    <location>
        <begin position="216"/>
        <end position="234"/>
    </location>
</feature>
<keyword evidence="3" id="KW-0804">Transcription</keyword>
<evidence type="ECO:0000256" key="4">
    <source>
        <dbReference type="ARBA" id="ARBA00023242"/>
    </source>
</evidence>
<feature type="domain" description="Myb-like" evidence="6">
    <location>
        <begin position="74"/>
        <end position="124"/>
    </location>
</feature>
<dbReference type="GO" id="GO:0042795">
    <property type="term" value="P:snRNA transcription by RNA polymerase II"/>
    <property type="evidence" value="ECO:0007669"/>
    <property type="project" value="TreeGrafter"/>
</dbReference>
<evidence type="ECO:0000313" key="8">
    <source>
        <dbReference type="EMBL" id="KAG8462014.1"/>
    </source>
</evidence>
<dbReference type="PROSITE" id="PS50090">
    <property type="entry name" value="MYB_LIKE"/>
    <property type="match status" value="2"/>
</dbReference>
<dbReference type="AlphaFoldDB" id="A0A8J5XCV7"/>
<keyword evidence="9" id="KW-1185">Reference proteome</keyword>
<dbReference type="EMBL" id="JAGTXO010000023">
    <property type="protein sequence ID" value="KAG8462014.1"/>
    <property type="molecule type" value="Genomic_DNA"/>
</dbReference>
<evidence type="ECO:0000259" key="7">
    <source>
        <dbReference type="PROSITE" id="PS51294"/>
    </source>
</evidence>
<keyword evidence="2" id="KW-0238">DNA-binding</keyword>
<dbReference type="Gene3D" id="1.10.10.60">
    <property type="entry name" value="Homeodomain-like"/>
    <property type="match status" value="2"/>
</dbReference>
<evidence type="ECO:0000256" key="2">
    <source>
        <dbReference type="ARBA" id="ARBA00023125"/>
    </source>
</evidence>
<reference evidence="8" key="1">
    <citation type="submission" date="2021-05" db="EMBL/GenBank/DDBJ databases">
        <title>The genome of the haptophyte Pavlova lutheri (Diacronema luteri, Pavlovales) - a model for lipid biosynthesis in eukaryotic algae.</title>
        <authorList>
            <person name="Hulatt C.J."/>
            <person name="Posewitz M.C."/>
        </authorList>
    </citation>
    <scope>NUCLEOTIDE SEQUENCE</scope>
    <source>
        <strain evidence="8">NIVA-4/92</strain>
    </source>
</reference>
<feature type="region of interest" description="Disordered" evidence="5">
    <location>
        <begin position="256"/>
        <end position="277"/>
    </location>
</feature>
<dbReference type="GO" id="GO:0019185">
    <property type="term" value="C:snRNA-activating protein complex"/>
    <property type="evidence" value="ECO:0007669"/>
    <property type="project" value="TreeGrafter"/>
</dbReference>
<feature type="domain" description="HTH myb-type" evidence="7">
    <location>
        <begin position="22"/>
        <end position="73"/>
    </location>
</feature>
<evidence type="ECO:0000256" key="3">
    <source>
        <dbReference type="ARBA" id="ARBA00023163"/>
    </source>
</evidence>
<accession>A0A8J5XCV7</accession>
<evidence type="ECO:0000256" key="5">
    <source>
        <dbReference type="SAM" id="MobiDB-lite"/>
    </source>
</evidence>
<dbReference type="InterPro" id="IPR051575">
    <property type="entry name" value="Myb-like_DNA-bd"/>
</dbReference>
<dbReference type="InterPro" id="IPR001005">
    <property type="entry name" value="SANT/Myb"/>
</dbReference>
<feature type="domain" description="HTH myb-type" evidence="7">
    <location>
        <begin position="74"/>
        <end position="128"/>
    </location>
</feature>
<dbReference type="SUPFAM" id="SSF46689">
    <property type="entry name" value="Homeodomain-like"/>
    <property type="match status" value="1"/>
</dbReference>
<evidence type="ECO:0000256" key="1">
    <source>
        <dbReference type="ARBA" id="ARBA00023015"/>
    </source>
</evidence>
<feature type="region of interest" description="Disordered" evidence="5">
    <location>
        <begin position="212"/>
        <end position="234"/>
    </location>
</feature>
<dbReference type="GO" id="GO:0001006">
    <property type="term" value="F:RNA polymerase III type 3 promoter sequence-specific DNA binding"/>
    <property type="evidence" value="ECO:0007669"/>
    <property type="project" value="TreeGrafter"/>
</dbReference>
<feature type="compositionally biased region" description="Basic and acidic residues" evidence="5">
    <location>
        <begin position="1"/>
        <end position="14"/>
    </location>
</feature>
<dbReference type="CDD" id="cd00167">
    <property type="entry name" value="SANT"/>
    <property type="match status" value="2"/>
</dbReference>
<dbReference type="OrthoDB" id="2143914at2759"/>
<dbReference type="InterPro" id="IPR017930">
    <property type="entry name" value="Myb_dom"/>
</dbReference>